<proteinExistence type="predicted"/>
<dbReference type="Proteomes" id="UP000619761">
    <property type="component" value="Unassembled WGS sequence"/>
</dbReference>
<organism evidence="1 2">
    <name type="scientific">Cellvibrio zantedeschiae</name>
    <dbReference type="NCBI Taxonomy" id="1237077"/>
    <lineage>
        <taxon>Bacteria</taxon>
        <taxon>Pseudomonadati</taxon>
        <taxon>Pseudomonadota</taxon>
        <taxon>Gammaproteobacteria</taxon>
        <taxon>Cellvibrionales</taxon>
        <taxon>Cellvibrionaceae</taxon>
        <taxon>Cellvibrio</taxon>
    </lineage>
</organism>
<reference evidence="2" key="1">
    <citation type="journal article" date="2019" name="Int. J. Syst. Evol. Microbiol.">
        <title>The Global Catalogue of Microorganisms (GCM) 10K type strain sequencing project: providing services to taxonomists for standard genome sequencing and annotation.</title>
        <authorList>
            <consortium name="The Broad Institute Genomics Platform"/>
            <consortium name="The Broad Institute Genome Sequencing Center for Infectious Disease"/>
            <person name="Wu L."/>
            <person name="Ma J."/>
        </authorList>
    </citation>
    <scope>NUCLEOTIDE SEQUENCE [LARGE SCALE GENOMIC DNA]</scope>
    <source>
        <strain evidence="2">KCTC 32239</strain>
    </source>
</reference>
<keyword evidence="2" id="KW-1185">Reference proteome</keyword>
<evidence type="ECO:0000313" key="1">
    <source>
        <dbReference type="EMBL" id="GGY78536.1"/>
    </source>
</evidence>
<protein>
    <submittedName>
        <fullName evidence="1">Uncharacterized protein</fullName>
    </submittedName>
</protein>
<gene>
    <name evidence="1" type="ORF">GCM10011613_24020</name>
</gene>
<sequence>MKEISSLIDKVILIGITVLDKNEKLITQIQVYGPVIRVSAEGIIIKRNVTSTEFAIPPDFEHITEAEEGEYRLRSSGEVVVNPDYISSWTLRSGSKEEVEYYTNFGFKGYIK</sequence>
<evidence type="ECO:0000313" key="2">
    <source>
        <dbReference type="Proteomes" id="UP000619761"/>
    </source>
</evidence>
<dbReference type="EMBL" id="BMYZ01000002">
    <property type="protein sequence ID" value="GGY78536.1"/>
    <property type="molecule type" value="Genomic_DNA"/>
</dbReference>
<comment type="caution">
    <text evidence="1">The sequence shown here is derived from an EMBL/GenBank/DDBJ whole genome shotgun (WGS) entry which is preliminary data.</text>
</comment>
<name>A0ABQ3B8F5_9GAMM</name>
<dbReference type="RefSeq" id="WP_189418935.1">
    <property type="nucleotide sequence ID" value="NZ_BMYZ01000002.1"/>
</dbReference>
<accession>A0ABQ3B8F5</accession>